<protein>
    <submittedName>
        <fullName evidence="17">Unannotated protein</fullName>
    </submittedName>
</protein>
<dbReference type="InterPro" id="IPR013815">
    <property type="entry name" value="ATP_grasp_subdomain_1"/>
</dbReference>
<dbReference type="HAMAP" id="MF_00205">
    <property type="entry name" value="UvrA"/>
    <property type="match status" value="1"/>
</dbReference>
<dbReference type="InterPro" id="IPR017871">
    <property type="entry name" value="ABC_transporter-like_CS"/>
</dbReference>
<keyword evidence="2" id="KW-0963">Cytoplasm</keyword>
<keyword evidence="9" id="KW-0862">Zinc</keyword>
<dbReference type="GO" id="GO:0005737">
    <property type="term" value="C:cytoplasm"/>
    <property type="evidence" value="ECO:0007669"/>
    <property type="project" value="UniProtKB-SubCell"/>
</dbReference>
<dbReference type="CDD" id="cd03270">
    <property type="entry name" value="ABC_UvrA_I"/>
    <property type="match status" value="1"/>
</dbReference>
<evidence type="ECO:0000256" key="4">
    <source>
        <dbReference type="ARBA" id="ARBA00022737"/>
    </source>
</evidence>
<dbReference type="Pfam" id="PF17760">
    <property type="entry name" value="UvrA_inter"/>
    <property type="match status" value="1"/>
</dbReference>
<dbReference type="InterPro" id="IPR003439">
    <property type="entry name" value="ABC_transporter-like_ATP-bd"/>
</dbReference>
<dbReference type="Gene3D" id="1.10.8.280">
    <property type="entry name" value="ABC transporter ATPase domain-like"/>
    <property type="match status" value="1"/>
</dbReference>
<organism evidence="17">
    <name type="scientific">freshwater metagenome</name>
    <dbReference type="NCBI Taxonomy" id="449393"/>
    <lineage>
        <taxon>unclassified sequences</taxon>
        <taxon>metagenomes</taxon>
        <taxon>ecological metagenomes</taxon>
    </lineage>
</organism>
<evidence type="ECO:0000259" key="16">
    <source>
        <dbReference type="PROSITE" id="PS50893"/>
    </source>
</evidence>
<evidence type="ECO:0000256" key="3">
    <source>
        <dbReference type="ARBA" id="ARBA00022723"/>
    </source>
</evidence>
<dbReference type="InterPro" id="IPR027417">
    <property type="entry name" value="P-loop_NTPase"/>
</dbReference>
<feature type="compositionally biased region" description="Basic residues" evidence="15">
    <location>
        <begin position="1000"/>
        <end position="1011"/>
    </location>
</feature>
<dbReference type="SUPFAM" id="SSF52540">
    <property type="entry name" value="P-loop containing nucleoside triphosphate hydrolases"/>
    <property type="match status" value="2"/>
</dbReference>
<feature type="compositionally biased region" description="Low complexity" evidence="15">
    <location>
        <begin position="975"/>
        <end position="999"/>
    </location>
</feature>
<evidence type="ECO:0000256" key="7">
    <source>
        <dbReference type="ARBA" id="ARBA00022769"/>
    </source>
</evidence>
<dbReference type="GO" id="GO:0008270">
    <property type="term" value="F:zinc ion binding"/>
    <property type="evidence" value="ECO:0007669"/>
    <property type="project" value="UniProtKB-KW"/>
</dbReference>
<dbReference type="PROSITE" id="PS00211">
    <property type="entry name" value="ABC_TRANSPORTER_1"/>
    <property type="match status" value="2"/>
</dbReference>
<dbReference type="PANTHER" id="PTHR43152:SF3">
    <property type="entry name" value="UVRABC SYSTEM PROTEIN A"/>
    <property type="match status" value="1"/>
</dbReference>
<name>A0A6J6NT69_9ZZZZ</name>
<dbReference type="InterPro" id="IPR041102">
    <property type="entry name" value="UvrA_inter"/>
</dbReference>
<dbReference type="AlphaFoldDB" id="A0A6J6NT69"/>
<dbReference type="InterPro" id="IPR004602">
    <property type="entry name" value="UvrA"/>
</dbReference>
<evidence type="ECO:0000256" key="10">
    <source>
        <dbReference type="ARBA" id="ARBA00022840"/>
    </source>
</evidence>
<dbReference type="Gene3D" id="3.30.1490.20">
    <property type="entry name" value="ATP-grasp fold, A domain"/>
    <property type="match status" value="1"/>
</dbReference>
<dbReference type="GO" id="GO:0003677">
    <property type="term" value="F:DNA binding"/>
    <property type="evidence" value="ECO:0007669"/>
    <property type="project" value="UniProtKB-KW"/>
</dbReference>
<evidence type="ECO:0000256" key="1">
    <source>
        <dbReference type="ARBA" id="ARBA00004496"/>
    </source>
</evidence>
<feature type="compositionally biased region" description="Basic residues" evidence="15">
    <location>
        <begin position="1024"/>
        <end position="1041"/>
    </location>
</feature>
<dbReference type="FunFam" id="1.20.1580.10:FF:000002">
    <property type="entry name" value="UvrABC system protein A"/>
    <property type="match status" value="1"/>
</dbReference>
<evidence type="ECO:0000256" key="6">
    <source>
        <dbReference type="ARBA" id="ARBA00022763"/>
    </source>
</evidence>
<evidence type="ECO:0000256" key="14">
    <source>
        <dbReference type="ARBA" id="ARBA00023236"/>
    </source>
</evidence>
<keyword evidence="6" id="KW-0227">DNA damage</keyword>
<keyword evidence="4" id="KW-0677">Repeat</keyword>
<evidence type="ECO:0000256" key="15">
    <source>
        <dbReference type="SAM" id="MobiDB-lite"/>
    </source>
</evidence>
<dbReference type="CDD" id="cd03271">
    <property type="entry name" value="ABC_UvrA_II"/>
    <property type="match status" value="1"/>
</dbReference>
<keyword evidence="8" id="KW-0863">Zinc-finger</keyword>
<dbReference type="Gene3D" id="3.40.50.300">
    <property type="entry name" value="P-loop containing nucleotide triphosphate hydrolases"/>
    <property type="match status" value="2"/>
</dbReference>
<dbReference type="GO" id="GO:0009380">
    <property type="term" value="C:excinuclease repair complex"/>
    <property type="evidence" value="ECO:0007669"/>
    <property type="project" value="InterPro"/>
</dbReference>
<dbReference type="GO" id="GO:0016887">
    <property type="term" value="F:ATP hydrolysis activity"/>
    <property type="evidence" value="ECO:0007669"/>
    <property type="project" value="InterPro"/>
</dbReference>
<dbReference type="NCBIfam" id="TIGR00630">
    <property type="entry name" value="uvra"/>
    <property type="match status" value="1"/>
</dbReference>
<keyword evidence="14" id="KW-0742">SOS response</keyword>
<evidence type="ECO:0000256" key="2">
    <source>
        <dbReference type="ARBA" id="ARBA00022490"/>
    </source>
</evidence>
<dbReference type="Gene3D" id="1.20.1580.10">
    <property type="entry name" value="ABC transporter ATPase like domain"/>
    <property type="match status" value="2"/>
</dbReference>
<dbReference type="GO" id="GO:0006289">
    <property type="term" value="P:nucleotide-excision repair"/>
    <property type="evidence" value="ECO:0007669"/>
    <property type="project" value="InterPro"/>
</dbReference>
<evidence type="ECO:0000256" key="8">
    <source>
        <dbReference type="ARBA" id="ARBA00022771"/>
    </source>
</evidence>
<feature type="compositionally biased region" description="Low complexity" evidence="15">
    <location>
        <begin position="1012"/>
        <end position="1023"/>
    </location>
</feature>
<keyword evidence="12" id="KW-0238">DNA-binding</keyword>
<dbReference type="GO" id="GO:0005524">
    <property type="term" value="F:ATP binding"/>
    <property type="evidence" value="ECO:0007669"/>
    <property type="project" value="UniProtKB-KW"/>
</dbReference>
<dbReference type="GO" id="GO:0009432">
    <property type="term" value="P:SOS response"/>
    <property type="evidence" value="ECO:0007669"/>
    <property type="project" value="UniProtKB-KW"/>
</dbReference>
<dbReference type="InterPro" id="IPR041552">
    <property type="entry name" value="UvrA_DNA-bd"/>
</dbReference>
<keyword evidence="3" id="KW-0479">Metal-binding</keyword>
<keyword evidence="13" id="KW-0234">DNA repair</keyword>
<evidence type="ECO:0000313" key="17">
    <source>
        <dbReference type="EMBL" id="CAB4687918.1"/>
    </source>
</evidence>
<dbReference type="EMBL" id="CAEZXR010000014">
    <property type="protein sequence ID" value="CAB4687918.1"/>
    <property type="molecule type" value="Genomic_DNA"/>
</dbReference>
<dbReference type="GO" id="GO:0004518">
    <property type="term" value="F:nuclease activity"/>
    <property type="evidence" value="ECO:0007669"/>
    <property type="project" value="UniProtKB-KW"/>
</dbReference>
<keyword evidence="5" id="KW-0547">Nucleotide-binding</keyword>
<evidence type="ECO:0000256" key="12">
    <source>
        <dbReference type="ARBA" id="ARBA00023125"/>
    </source>
</evidence>
<keyword evidence="10" id="KW-0067">ATP-binding</keyword>
<dbReference type="PANTHER" id="PTHR43152">
    <property type="entry name" value="UVRABC SYSTEM PROTEIN A"/>
    <property type="match status" value="1"/>
</dbReference>
<keyword evidence="7" id="KW-0228">DNA excision</keyword>
<feature type="region of interest" description="Disordered" evidence="15">
    <location>
        <begin position="952"/>
        <end position="1041"/>
    </location>
</feature>
<evidence type="ECO:0000256" key="11">
    <source>
        <dbReference type="ARBA" id="ARBA00022881"/>
    </source>
</evidence>
<evidence type="ECO:0000256" key="5">
    <source>
        <dbReference type="ARBA" id="ARBA00022741"/>
    </source>
</evidence>
<gene>
    <name evidence="17" type="ORF">UFOPK2579_00217</name>
</gene>
<sequence>MIDQLIIRGAREHNLKDVSLDLPRDSLIVFTGLSGSGKSSLAFDTIFAEGQRRYVESLSAYARQFLGQMDKPDVDFIEGLSPAVSIDQKSTSKNPRSTVGTITEVYDYLRLLFARAGRPHCPTCGSPIERQTPQQIVDRVLALEEGRRFQVLAPVIRGRKGEYLELFRQLQTQGFSRARVDGEIHTLDALLGDGPKLDKQKKHTIEVVVDRLAVKESAKRRLTDSVETALVLAGGLVVLDFVDLDASDPARELRFSEKMACPNDHPIDTDELEPRSFSFNSPFGACPACSGLGTRMEVDPELVVPNPHATLGEGAIQPWSQAHVADYFLRLMAALGEELGFDLNTPWQKLPAIGRESLLEGHRTKVHVVTRNRYGRERAYYADFEGVRPYVERRHREAESDTSRERFEGFMREVPCPTCRGSRLKPVSLAVTLGGRNIAEICRLPINEAADFLDGLELTARERQIGERVLKEIQERLRFLLDVGLDYLSLDRPTGSLSGGEAQRIRLATQIGAGLVGVLYVLDEPSIGLHQRDNQRLIETLVRLKDLGNTLIVVEHDEDTIKVADWVVDIGPGAGEHGGQVVHSGTVADLYTHPDSITGQYLSGRREIPVPAVRRPRTTGRELKVLGAREHNLREVDVAFPLGLFVAVTGVSGSGKSTLVNDILYTSLAKQIYNARAVPGRHRAITGLEHVDKVIHVDQSPIGRTPRSNPATYTGVFDHVRKLFASTAEAKMRGYLQGRFSFNVKGGRCEACAGDGTIKIEMNFLPDVYVPCEVCHGARYNRETLEVHYKGKTIAEVLDMPIEEALDFFAAVPAIARHMQTLVEVGLGYVRLGQPATTLSGGEAQRVKLSSELQKRSTGRTVYVLDEPTTGLHFEDIRKLLLVLGRLVDQGNTVLVIEHNLDVIKTADWLVDMGPDGGSRGGLVVAEGTPEQVAAHPESHTGRFLAPLLEGREAKQPRGKLAADTAPGPARATRRQAASQSAANRAAATAPAAEATTKKAAAKKASTKRATTKATPTKATAKASTKKTATKAAATKKRAAS</sequence>
<evidence type="ECO:0000256" key="13">
    <source>
        <dbReference type="ARBA" id="ARBA00023204"/>
    </source>
</evidence>
<comment type="subcellular location">
    <subcellularLocation>
        <location evidence="1">Cytoplasm</location>
    </subcellularLocation>
</comment>
<dbReference type="Pfam" id="PF17755">
    <property type="entry name" value="UvrA_DNA-bind"/>
    <property type="match status" value="1"/>
</dbReference>
<feature type="domain" description="ABC transporter" evidence="16">
    <location>
        <begin position="613"/>
        <end position="946"/>
    </location>
</feature>
<keyword evidence="11" id="KW-0267">Excision nuclease</keyword>
<evidence type="ECO:0000256" key="9">
    <source>
        <dbReference type="ARBA" id="ARBA00022833"/>
    </source>
</evidence>
<dbReference type="PROSITE" id="PS50893">
    <property type="entry name" value="ABC_TRANSPORTER_2"/>
    <property type="match status" value="1"/>
</dbReference>
<dbReference type="NCBIfam" id="NF001503">
    <property type="entry name" value="PRK00349.1"/>
    <property type="match status" value="1"/>
</dbReference>
<proteinExistence type="inferred from homology"/>
<accession>A0A6J6NT69</accession>
<dbReference type="FunFam" id="1.20.1580.10:FF:000001">
    <property type="entry name" value="UvrABC system protein A"/>
    <property type="match status" value="2"/>
</dbReference>
<reference evidence="17" key="1">
    <citation type="submission" date="2020-05" db="EMBL/GenBank/DDBJ databases">
        <authorList>
            <person name="Chiriac C."/>
            <person name="Salcher M."/>
            <person name="Ghai R."/>
            <person name="Kavagutti S V."/>
        </authorList>
    </citation>
    <scope>NUCLEOTIDE SEQUENCE</scope>
</reference>